<evidence type="ECO:0000313" key="3">
    <source>
        <dbReference type="EMBL" id="GGS18546.1"/>
    </source>
</evidence>
<gene>
    <name evidence="3" type="ORF">GCM10010171_08850</name>
</gene>
<evidence type="ECO:0000256" key="2">
    <source>
        <dbReference type="SAM" id="Phobius"/>
    </source>
</evidence>
<organism evidence="3 4">
    <name type="scientific">Actinokineospora fastidiosa</name>
    <dbReference type="NCBI Taxonomy" id="1816"/>
    <lineage>
        <taxon>Bacteria</taxon>
        <taxon>Bacillati</taxon>
        <taxon>Actinomycetota</taxon>
        <taxon>Actinomycetes</taxon>
        <taxon>Pseudonocardiales</taxon>
        <taxon>Pseudonocardiaceae</taxon>
        <taxon>Actinokineospora</taxon>
    </lineage>
</organism>
<evidence type="ECO:0000313" key="4">
    <source>
        <dbReference type="Proteomes" id="UP000660680"/>
    </source>
</evidence>
<dbReference type="EMBL" id="BMRB01000001">
    <property type="protein sequence ID" value="GGS18546.1"/>
    <property type="molecule type" value="Genomic_DNA"/>
</dbReference>
<dbReference type="RefSeq" id="WP_189208957.1">
    <property type="nucleotide sequence ID" value="NZ_BMRB01000001.1"/>
</dbReference>
<keyword evidence="2" id="KW-1133">Transmembrane helix</keyword>
<name>A0A918L7S1_9PSEU</name>
<feature type="region of interest" description="Disordered" evidence="1">
    <location>
        <begin position="121"/>
        <end position="148"/>
    </location>
</feature>
<sequence length="285" mass="29509">MDWQDRLRELDAQLASGELTRGEYRSRRDELLAEASSAPVLRHHRDTRPPTGSFPAAPPPPRDLFASAPQAPPAALAGTEVFSTAGTPSKGPRAALIAVAVLAVVAVALWVVLLKPFSGDETAAAPPAPRSLAEMVPTPEGRPNPKNGVLTVPEAAEANVISAAGAKALSTNGVLEVVFRSTVDGDLGTAVIAGRAASVDAATAAVGQLHENMRARGFQDVDEPLVEGPTTVKENADNRFVNAVFAVDDVVVQISLSQPVTGDESLLNAALRNTAAAITNALRTG</sequence>
<reference evidence="3" key="2">
    <citation type="submission" date="2020-09" db="EMBL/GenBank/DDBJ databases">
        <authorList>
            <person name="Sun Q."/>
            <person name="Ohkuma M."/>
        </authorList>
    </citation>
    <scope>NUCLEOTIDE SEQUENCE</scope>
    <source>
        <strain evidence="3">JCM 3276</strain>
    </source>
</reference>
<reference evidence="3" key="1">
    <citation type="journal article" date="2014" name="Int. J. Syst. Evol. Microbiol.">
        <title>Complete genome sequence of Corynebacterium casei LMG S-19264T (=DSM 44701T), isolated from a smear-ripened cheese.</title>
        <authorList>
            <consortium name="US DOE Joint Genome Institute (JGI-PGF)"/>
            <person name="Walter F."/>
            <person name="Albersmeier A."/>
            <person name="Kalinowski J."/>
            <person name="Ruckert C."/>
        </authorList>
    </citation>
    <scope>NUCLEOTIDE SEQUENCE</scope>
    <source>
        <strain evidence="3">JCM 3276</strain>
    </source>
</reference>
<dbReference type="Proteomes" id="UP000660680">
    <property type="component" value="Unassembled WGS sequence"/>
</dbReference>
<evidence type="ECO:0000256" key="1">
    <source>
        <dbReference type="SAM" id="MobiDB-lite"/>
    </source>
</evidence>
<feature type="transmembrane region" description="Helical" evidence="2">
    <location>
        <begin position="94"/>
        <end position="113"/>
    </location>
</feature>
<keyword evidence="4" id="KW-1185">Reference proteome</keyword>
<keyword evidence="2" id="KW-0812">Transmembrane</keyword>
<keyword evidence="2" id="KW-0472">Membrane</keyword>
<dbReference type="AlphaFoldDB" id="A0A918L7S1"/>
<comment type="caution">
    <text evidence="3">The sequence shown here is derived from an EMBL/GenBank/DDBJ whole genome shotgun (WGS) entry which is preliminary data.</text>
</comment>
<accession>A0A918L7S1</accession>
<feature type="region of interest" description="Disordered" evidence="1">
    <location>
        <begin position="35"/>
        <end position="70"/>
    </location>
</feature>
<proteinExistence type="predicted"/>
<protein>
    <submittedName>
        <fullName evidence="3">Uncharacterized protein</fullName>
    </submittedName>
</protein>